<keyword evidence="2" id="KW-0472">Membrane</keyword>
<dbReference type="EMBL" id="CP000513">
    <property type="protein sequence ID" value="ABQ14124.1"/>
    <property type="molecule type" value="Genomic_DNA"/>
</dbReference>
<sequence length="366" mass="40905">MAHFFYGTLIRWQAQRAKGTVELDGSKCLMPIDVFCFAKECRVKAGARLAFQIDPKYNTIFDAQIVGFTYSFNSEQEIDRFDDDLPSDFSLIISAIFAAVFFAMITFLYPPSILILLGTASVIMFIQLLYERWSWERNQSPLCSFNPPVFLILSLLGAWSGALLGQYMFNYQRRQPRFKYLLWLVSGINFSVLFLLGINFDMRPPEPEPAAIVQTHQPSSLTEQNTAPTDTAPQKPVTNTVSNQTEPSSTDISQNSSPTATAPDISLPAVSFFETPKVTPPESCYIVVQDFRDMEAAKTFAAEQALNNPDAPIRIFFTQKYKFAVTNGTLEISSAAAQLDQKIAAGELPPESYCLLKAGVREEVAR</sequence>
<keyword evidence="2" id="KW-0812">Transmembrane</keyword>
<dbReference type="HOGENOM" id="CLU_755923_0_0_6"/>
<evidence type="ECO:0008006" key="5">
    <source>
        <dbReference type="Google" id="ProtNLM"/>
    </source>
</evidence>
<name>A5EWD0_DICNV</name>
<dbReference type="KEGG" id="dno:DNO_0258"/>
<keyword evidence="2" id="KW-1133">Transmembrane helix</keyword>
<dbReference type="AlphaFoldDB" id="A5EWD0"/>
<proteinExistence type="predicted"/>
<dbReference type="RefSeq" id="WP_012030605.1">
    <property type="nucleotide sequence ID" value="NC_009446.1"/>
</dbReference>
<dbReference type="STRING" id="246195.DNO_0258"/>
<feature type="transmembrane region" description="Helical" evidence="2">
    <location>
        <begin position="113"/>
        <end position="130"/>
    </location>
</feature>
<feature type="region of interest" description="Disordered" evidence="1">
    <location>
        <begin position="207"/>
        <end position="260"/>
    </location>
</feature>
<feature type="transmembrane region" description="Helical" evidence="2">
    <location>
        <begin position="89"/>
        <end position="108"/>
    </location>
</feature>
<dbReference type="Proteomes" id="UP000000248">
    <property type="component" value="Chromosome"/>
</dbReference>
<accession>A5EWD0</accession>
<gene>
    <name evidence="3" type="primary">gepC</name>
    <name evidence="3" type="ordered locus">DNO_0258</name>
</gene>
<protein>
    <recommendedName>
        <fullName evidence="5">DUF1294 domain-containing protein</fullName>
    </recommendedName>
</protein>
<evidence type="ECO:0000256" key="1">
    <source>
        <dbReference type="SAM" id="MobiDB-lite"/>
    </source>
</evidence>
<dbReference type="eggNOG" id="COG3326">
    <property type="taxonomic scope" value="Bacteria"/>
</dbReference>
<evidence type="ECO:0000313" key="4">
    <source>
        <dbReference type="Proteomes" id="UP000000248"/>
    </source>
</evidence>
<evidence type="ECO:0000313" key="3">
    <source>
        <dbReference type="EMBL" id="ABQ14124.1"/>
    </source>
</evidence>
<feature type="transmembrane region" description="Helical" evidence="2">
    <location>
        <begin position="150"/>
        <end position="169"/>
    </location>
</feature>
<reference evidence="3 4" key="1">
    <citation type="journal article" date="2007" name="Nat. Biotechnol.">
        <title>Genome sequence and identification of candidate vaccine antigens from the animal pathogen Dichelobacter nodosus.</title>
        <authorList>
            <person name="Myers G.S."/>
            <person name="Parker D."/>
            <person name="Al-Hasani K."/>
            <person name="Kennan R.M."/>
            <person name="Seemann T."/>
            <person name="Ren Q."/>
            <person name="Badger J.H."/>
            <person name="Selengut J.D."/>
            <person name="Deboy R.T."/>
            <person name="Tettelin H."/>
            <person name="Boyce J.D."/>
            <person name="McCarl V.P."/>
            <person name="Han X."/>
            <person name="Nelson W.C."/>
            <person name="Madupu R."/>
            <person name="Mohamoud Y."/>
            <person name="Holley T."/>
            <person name="Fedorova N."/>
            <person name="Khouri H."/>
            <person name="Bottomley S.P."/>
            <person name="Whittington R.J."/>
            <person name="Adler B."/>
            <person name="Songer J.G."/>
            <person name="Rood J.I."/>
            <person name="Paulsen I.T."/>
        </authorList>
    </citation>
    <scope>NUCLEOTIDE SEQUENCE [LARGE SCALE GENOMIC DNA]</scope>
    <source>
        <strain evidence="3 4">VCS1703A</strain>
    </source>
</reference>
<keyword evidence="4" id="KW-1185">Reference proteome</keyword>
<feature type="compositionally biased region" description="Polar residues" evidence="1">
    <location>
        <begin position="214"/>
        <end position="260"/>
    </location>
</feature>
<organism evidence="3 4">
    <name type="scientific">Dichelobacter nodosus (strain VCS1703A)</name>
    <dbReference type="NCBI Taxonomy" id="246195"/>
    <lineage>
        <taxon>Bacteria</taxon>
        <taxon>Pseudomonadati</taxon>
        <taxon>Pseudomonadota</taxon>
        <taxon>Gammaproteobacteria</taxon>
        <taxon>Cardiobacteriales</taxon>
        <taxon>Cardiobacteriaceae</taxon>
        <taxon>Dichelobacter</taxon>
    </lineage>
</organism>
<evidence type="ECO:0000256" key="2">
    <source>
        <dbReference type="SAM" id="Phobius"/>
    </source>
</evidence>
<feature type="transmembrane region" description="Helical" evidence="2">
    <location>
        <begin position="181"/>
        <end position="200"/>
    </location>
</feature>